<keyword evidence="5" id="KW-1185">Reference proteome</keyword>
<dbReference type="InterPro" id="IPR016473">
    <property type="entry name" value="dCMP_deaminase"/>
</dbReference>
<dbReference type="InterPro" id="IPR015517">
    <property type="entry name" value="dCMP_deaminase-rel"/>
</dbReference>
<dbReference type="InterPro" id="IPR016193">
    <property type="entry name" value="Cytidine_deaminase-like"/>
</dbReference>
<dbReference type="PROSITE" id="PS51747">
    <property type="entry name" value="CYT_DCMP_DEAMINASES_2"/>
    <property type="match status" value="1"/>
</dbReference>
<dbReference type="Pfam" id="PF00383">
    <property type="entry name" value="dCMP_cyt_deam_1"/>
    <property type="match status" value="1"/>
</dbReference>
<evidence type="ECO:0000256" key="1">
    <source>
        <dbReference type="ARBA" id="ARBA00001947"/>
    </source>
</evidence>
<organism evidence="4 5">
    <name type="scientific">Ventrimonas faecis</name>
    <dbReference type="NCBI Taxonomy" id="3133170"/>
    <lineage>
        <taxon>Bacteria</taxon>
        <taxon>Bacillati</taxon>
        <taxon>Bacillota</taxon>
        <taxon>Clostridia</taxon>
        <taxon>Lachnospirales</taxon>
        <taxon>Lachnospiraceae</taxon>
        <taxon>Ventrimonas</taxon>
    </lineage>
</organism>
<evidence type="ECO:0000313" key="4">
    <source>
        <dbReference type="EMBL" id="MEQ2563959.1"/>
    </source>
</evidence>
<gene>
    <name evidence="4" type="ORF">WMO41_12425</name>
</gene>
<dbReference type="InterPro" id="IPR035105">
    <property type="entry name" value="Deoxycytidylate_deaminase_dom"/>
</dbReference>
<dbReference type="PIRSF" id="PIRSF006019">
    <property type="entry name" value="dCMP_deaminase"/>
    <property type="match status" value="1"/>
</dbReference>
<feature type="domain" description="CMP/dCMP-type deaminase" evidence="3">
    <location>
        <begin position="12"/>
        <end position="152"/>
    </location>
</feature>
<keyword evidence="2" id="KW-0378">Hydrolase</keyword>
<protein>
    <submittedName>
        <fullName evidence="4">dCMP deaminase family protein</fullName>
    </submittedName>
</protein>
<dbReference type="Proteomes" id="UP001437460">
    <property type="component" value="Unassembled WGS sequence"/>
</dbReference>
<reference evidence="4 5" key="1">
    <citation type="submission" date="2024-03" db="EMBL/GenBank/DDBJ databases">
        <title>Human intestinal bacterial collection.</title>
        <authorList>
            <person name="Pauvert C."/>
            <person name="Hitch T.C.A."/>
            <person name="Clavel T."/>
        </authorList>
    </citation>
    <scope>NUCLEOTIDE SEQUENCE [LARGE SCALE GENOMIC DNA]</scope>
    <source>
        <strain evidence="4 5">CLA-AP-H27</strain>
    </source>
</reference>
<dbReference type="EMBL" id="JBBMFJ010000028">
    <property type="protein sequence ID" value="MEQ2563959.1"/>
    <property type="molecule type" value="Genomic_DNA"/>
</dbReference>
<dbReference type="Gene3D" id="3.40.140.10">
    <property type="entry name" value="Cytidine Deaminase, domain 2"/>
    <property type="match status" value="1"/>
</dbReference>
<proteinExistence type="predicted"/>
<evidence type="ECO:0000313" key="5">
    <source>
        <dbReference type="Proteomes" id="UP001437460"/>
    </source>
</evidence>
<evidence type="ECO:0000259" key="3">
    <source>
        <dbReference type="PROSITE" id="PS51747"/>
    </source>
</evidence>
<dbReference type="SUPFAM" id="SSF53927">
    <property type="entry name" value="Cytidine deaminase-like"/>
    <property type="match status" value="1"/>
</dbReference>
<dbReference type="RefSeq" id="WP_177291280.1">
    <property type="nucleotide sequence ID" value="NZ_JBBMFJ010000028.1"/>
</dbReference>
<accession>A0ABV1HNR3</accession>
<comment type="caution">
    <text evidence="4">The sequence shown here is derived from an EMBL/GenBank/DDBJ whole genome shotgun (WGS) entry which is preliminary data.</text>
</comment>
<dbReference type="PANTHER" id="PTHR11086">
    <property type="entry name" value="DEOXYCYTIDYLATE DEAMINASE-RELATED"/>
    <property type="match status" value="1"/>
</dbReference>
<dbReference type="InterPro" id="IPR002125">
    <property type="entry name" value="CMP_dCMP_dom"/>
</dbReference>
<comment type="cofactor">
    <cofactor evidence="1">
        <name>Zn(2+)</name>
        <dbReference type="ChEBI" id="CHEBI:29105"/>
    </cofactor>
</comment>
<name>A0ABV1HNR3_9FIRM</name>
<dbReference type="PANTHER" id="PTHR11086:SF18">
    <property type="entry name" value="DEOXYCYTIDYLATE DEAMINASE"/>
    <property type="match status" value="1"/>
</dbReference>
<sequence length="166" mass="18808">MSNSKKRTDYISWDEYFMGVADLSGRRSKDPNTQVGACIVSEDNKIMSMGYNGFPKGCSDDEFPWGREQEADDPYSTKYLYVTHSELNAILNYRGGSLEGSKIYVTLFPCNECAKAIIQAGIKTIIYKEDKYPDSPSVRASKRMLNAAGVRYYQYDQTGRKIEIDV</sequence>
<dbReference type="CDD" id="cd01286">
    <property type="entry name" value="deoxycytidylate_deaminase"/>
    <property type="match status" value="1"/>
</dbReference>
<evidence type="ECO:0000256" key="2">
    <source>
        <dbReference type="ARBA" id="ARBA00022801"/>
    </source>
</evidence>